<reference evidence="3" key="2">
    <citation type="submission" date="2017-10" db="EMBL/GenBank/DDBJ databases">
        <authorList>
            <person name="Enke T.N."/>
            <person name="Cordero O.X."/>
        </authorList>
    </citation>
    <scope>NUCLEOTIDE SEQUENCE</scope>
    <source>
        <strain evidence="3">4G03</strain>
    </source>
</reference>
<evidence type="ECO:0000256" key="1">
    <source>
        <dbReference type="SAM" id="Phobius"/>
    </source>
</evidence>
<keyword evidence="1" id="KW-0472">Membrane</keyword>
<dbReference type="EMBL" id="PDUU01000003">
    <property type="protein sequence ID" value="PHN98535.1"/>
    <property type="molecule type" value="Genomic_DNA"/>
</dbReference>
<feature type="transmembrane region" description="Helical" evidence="1">
    <location>
        <begin position="214"/>
        <end position="234"/>
    </location>
</feature>
<feature type="transmembrane region" description="Helical" evidence="1">
    <location>
        <begin position="14"/>
        <end position="34"/>
    </location>
</feature>
<keyword evidence="5" id="KW-1185">Reference proteome</keyword>
<evidence type="ECO:0000313" key="3">
    <source>
        <dbReference type="EMBL" id="PHN98535.1"/>
    </source>
</evidence>
<feature type="transmembrane region" description="Helical" evidence="1">
    <location>
        <begin position="127"/>
        <end position="148"/>
    </location>
</feature>
<reference evidence="2 5" key="3">
    <citation type="submission" date="2023-07" db="EMBL/GenBank/DDBJ databases">
        <title>Genome content predicts the carbon catabolic preferences of heterotrophic bacteria.</title>
        <authorList>
            <person name="Gralka M."/>
        </authorList>
    </citation>
    <scope>NUCLEOTIDE SEQUENCE [LARGE SCALE GENOMIC DNA]</scope>
    <source>
        <strain evidence="2 5">4G03</strain>
    </source>
</reference>
<name>A0A2G1BY55_9FLAO</name>
<protein>
    <submittedName>
        <fullName evidence="2">YwiC-like family protein</fullName>
    </submittedName>
</protein>
<keyword evidence="1" id="KW-1133">Transmembrane helix</keyword>
<dbReference type="RefSeq" id="WP_099214354.1">
    <property type="nucleotide sequence ID" value="NZ_JAUYVU010000002.1"/>
</dbReference>
<proteinExistence type="predicted"/>
<feature type="transmembrane region" description="Helical" evidence="1">
    <location>
        <begin position="168"/>
        <end position="193"/>
    </location>
</feature>
<organism evidence="3 4">
    <name type="scientific">Tenacibaculum discolor</name>
    <dbReference type="NCBI Taxonomy" id="361581"/>
    <lineage>
        <taxon>Bacteria</taxon>
        <taxon>Pseudomonadati</taxon>
        <taxon>Bacteroidota</taxon>
        <taxon>Flavobacteriia</taxon>
        <taxon>Flavobacteriales</taxon>
        <taxon>Flavobacteriaceae</taxon>
        <taxon>Tenacibaculum</taxon>
    </lineage>
</organism>
<feature type="transmembrane region" description="Helical" evidence="1">
    <location>
        <begin position="81"/>
        <end position="98"/>
    </location>
</feature>
<dbReference type="EMBL" id="JAUYVU010000002">
    <property type="protein sequence ID" value="MDP2540573.1"/>
    <property type="molecule type" value="Genomic_DNA"/>
</dbReference>
<feature type="transmembrane region" description="Helical" evidence="1">
    <location>
        <begin position="40"/>
        <end position="60"/>
    </location>
</feature>
<accession>A0A2G1BY55</accession>
<dbReference type="AlphaFoldDB" id="A0A2G1BY55"/>
<gene>
    <name evidence="3" type="ORF">CSC81_03325</name>
    <name evidence="2" type="ORF">Q8W23_03710</name>
</gene>
<dbReference type="Proteomes" id="UP001242342">
    <property type="component" value="Unassembled WGS sequence"/>
</dbReference>
<sequence>MNDTFLNIIKWKKIIYFIFILFLFKFSFLHGYGFKTTLSFLDLGLLSISSAFLLASGYLTSFFFRNTQKKTRLPLQRVKKLSIYLMLVGIIVGLYLSLKVNKAWYGLIFIACPIVVYLYSKNNTQKTFFSNIVTSFLKPFALLTLWWFDFPLNLSIEQWELFYDLQLITIGYVTISFLSNIVVEIIIDIINVNQDNLNKQNTLPVLLGRKRAKNIALMLSIIGCLFVFSIAIAFIKNKFIFSTIMLLGTIPELYFIYRLMLASEAKDYNALHKISYINFLLALLSVPTIGYYIKYVIN</sequence>
<feature type="transmembrane region" description="Helical" evidence="1">
    <location>
        <begin position="274"/>
        <end position="293"/>
    </location>
</feature>
<evidence type="ECO:0000313" key="2">
    <source>
        <dbReference type="EMBL" id="MDP2540573.1"/>
    </source>
</evidence>
<reference evidence="3 4" key="1">
    <citation type="journal article" date="2016" name="Nat. Commun.">
        <title>Microbial interactions lead to rapid micro-scale successions on model marine particles.</title>
        <authorList>
            <person name="Datta M.S."/>
            <person name="Sliwerska E."/>
            <person name="Gore J."/>
            <person name="Polz M.F."/>
            <person name="Cordero O.X."/>
        </authorList>
    </citation>
    <scope>NUCLEOTIDE SEQUENCE [LARGE SCALE GENOMIC DNA]</scope>
    <source>
        <strain evidence="3 4">4G03</strain>
    </source>
</reference>
<evidence type="ECO:0000313" key="4">
    <source>
        <dbReference type="Proteomes" id="UP000222163"/>
    </source>
</evidence>
<feature type="transmembrane region" description="Helical" evidence="1">
    <location>
        <begin position="104"/>
        <end position="120"/>
    </location>
</feature>
<comment type="caution">
    <text evidence="3">The sequence shown here is derived from an EMBL/GenBank/DDBJ whole genome shotgun (WGS) entry which is preliminary data.</text>
</comment>
<dbReference type="Proteomes" id="UP000222163">
    <property type="component" value="Unassembled WGS sequence"/>
</dbReference>
<feature type="transmembrane region" description="Helical" evidence="1">
    <location>
        <begin position="240"/>
        <end position="262"/>
    </location>
</feature>
<evidence type="ECO:0000313" key="5">
    <source>
        <dbReference type="Proteomes" id="UP001242342"/>
    </source>
</evidence>
<keyword evidence="1" id="KW-0812">Transmembrane</keyword>